<dbReference type="Proteomes" id="UP000562492">
    <property type="component" value="Unassembled WGS sequence"/>
</dbReference>
<sequence length="76" mass="8638">MGILYNYLLDAGDEVPPDRKLSISKLAIMLRDEIDAAKLESPSVTARQDLQFQALKAKLLKKPRKNSRLYKEINHG</sequence>
<proteinExistence type="predicted"/>
<accession>A0ABR6RIL1</accession>
<organism evidence="1 2">
    <name type="scientific">Comamonas odontotermitis</name>
    <dbReference type="NCBI Taxonomy" id="379895"/>
    <lineage>
        <taxon>Bacteria</taxon>
        <taxon>Pseudomonadati</taxon>
        <taxon>Pseudomonadota</taxon>
        <taxon>Betaproteobacteria</taxon>
        <taxon>Burkholderiales</taxon>
        <taxon>Comamonadaceae</taxon>
        <taxon>Comamonas</taxon>
    </lineage>
</organism>
<dbReference type="RefSeq" id="WP_184709900.1">
    <property type="nucleotide sequence ID" value="NZ_JACHKZ010000021.1"/>
</dbReference>
<evidence type="ECO:0000313" key="2">
    <source>
        <dbReference type="Proteomes" id="UP000562492"/>
    </source>
</evidence>
<dbReference type="EMBL" id="JACHKZ010000021">
    <property type="protein sequence ID" value="MBB6578974.1"/>
    <property type="molecule type" value="Genomic_DNA"/>
</dbReference>
<name>A0ABR6RIL1_9BURK</name>
<protein>
    <submittedName>
        <fullName evidence="1">Uncharacterized protein</fullName>
    </submittedName>
</protein>
<keyword evidence="2" id="KW-1185">Reference proteome</keyword>
<reference evidence="1 2" key="1">
    <citation type="submission" date="2020-08" db="EMBL/GenBank/DDBJ databases">
        <title>Functional genomics of gut bacteria from endangered species of beetles.</title>
        <authorList>
            <person name="Carlos-Shanley C."/>
        </authorList>
    </citation>
    <scope>NUCLEOTIDE SEQUENCE [LARGE SCALE GENOMIC DNA]</scope>
    <source>
        <strain evidence="1 2">S00124</strain>
    </source>
</reference>
<evidence type="ECO:0000313" key="1">
    <source>
        <dbReference type="EMBL" id="MBB6578974.1"/>
    </source>
</evidence>
<comment type="caution">
    <text evidence="1">The sequence shown here is derived from an EMBL/GenBank/DDBJ whole genome shotgun (WGS) entry which is preliminary data.</text>
</comment>
<gene>
    <name evidence="1" type="ORF">HNP33_003079</name>
</gene>